<keyword evidence="7" id="KW-1185">Reference proteome</keyword>
<feature type="domain" description="Aminotransferase class I/classII large" evidence="5">
    <location>
        <begin position="54"/>
        <end position="388"/>
    </location>
</feature>
<reference evidence="6 7" key="1">
    <citation type="submission" date="2018-10" db="EMBL/GenBank/DDBJ databases">
        <title>Kocuria sp. M5W7-7, whole genome shotgun sequence.</title>
        <authorList>
            <person name="Tuo L."/>
        </authorList>
    </citation>
    <scope>NUCLEOTIDE SEQUENCE [LARGE SCALE GENOMIC DNA]</scope>
    <source>
        <strain evidence="6 7">M5W7-7</strain>
    </source>
</reference>
<dbReference type="Proteomes" id="UP000270616">
    <property type="component" value="Unassembled WGS sequence"/>
</dbReference>
<evidence type="ECO:0000256" key="4">
    <source>
        <dbReference type="ARBA" id="ARBA00022898"/>
    </source>
</evidence>
<dbReference type="InterPro" id="IPR015424">
    <property type="entry name" value="PyrdxlP-dep_Trfase"/>
</dbReference>
<dbReference type="GO" id="GO:0008483">
    <property type="term" value="F:transaminase activity"/>
    <property type="evidence" value="ECO:0007669"/>
    <property type="project" value="UniProtKB-KW"/>
</dbReference>
<protein>
    <submittedName>
        <fullName evidence="6">PLP-dependent aminotransferase family protein</fullName>
    </submittedName>
</protein>
<dbReference type="OrthoDB" id="199743at2"/>
<evidence type="ECO:0000256" key="1">
    <source>
        <dbReference type="ARBA" id="ARBA00001933"/>
    </source>
</evidence>
<keyword evidence="2 6" id="KW-0032">Aminotransferase</keyword>
<dbReference type="Gene3D" id="3.90.1150.10">
    <property type="entry name" value="Aspartate Aminotransferase, domain 1"/>
    <property type="match status" value="1"/>
</dbReference>
<dbReference type="InterPro" id="IPR004839">
    <property type="entry name" value="Aminotransferase_I/II_large"/>
</dbReference>
<dbReference type="PANTHER" id="PTHR42790">
    <property type="entry name" value="AMINOTRANSFERASE"/>
    <property type="match status" value="1"/>
</dbReference>
<sequence>MTAFAKRAEEFRPSPVRAVFETAMDPSVVSLAGGNPDLSLLPGGSIGTLAATLLADRGPEVLQYGSGAGTEAFRALVVNLMRSRGSQVTEDQVQPLAGSQAGLDLVTKLYCNPGDVVLAEGPTYVGALGVFGSYEVEVRHVDIDGEGLNPDDVAAALDTLAREGRRVPFLYTVPTFQNPTGVSLSTERRRALVEVCAARDVMILEDDPYGLLAFDRGADPAPTLHSLAPDHVIHLGSASKIFSPGLRVGWAVAPGPVRARMQIAAEAVLIHPSMLSQELAVAWLGSPEWPDVLDRTVALYAERAAAVTGALAEHLGDRAEWTDPTGGFFTWVRMPGAGLTDVLGRGIREGVVIVPGAACYADGRSSDAVRVAFSGVTPDRAKEGIRRLASAVRPA</sequence>
<dbReference type="PANTHER" id="PTHR42790:SF19">
    <property type="entry name" value="KYNURENINE_ALPHA-AMINOADIPATE AMINOTRANSFERASE, MITOCHONDRIAL"/>
    <property type="match status" value="1"/>
</dbReference>
<proteinExistence type="predicted"/>
<dbReference type="InterPro" id="IPR015422">
    <property type="entry name" value="PyrdxlP-dep_Trfase_small"/>
</dbReference>
<dbReference type="RefSeq" id="WP_123825960.1">
    <property type="nucleotide sequence ID" value="NZ_RKMF01000014.1"/>
</dbReference>
<evidence type="ECO:0000256" key="3">
    <source>
        <dbReference type="ARBA" id="ARBA00022679"/>
    </source>
</evidence>
<dbReference type="SUPFAM" id="SSF53383">
    <property type="entry name" value="PLP-dependent transferases"/>
    <property type="match status" value="1"/>
</dbReference>
<gene>
    <name evidence="6" type="ORF">EDL96_10680</name>
</gene>
<accession>A0A3N4A1K6</accession>
<comment type="caution">
    <text evidence="6">The sequence shown here is derived from an EMBL/GenBank/DDBJ whole genome shotgun (WGS) entry which is preliminary data.</text>
</comment>
<dbReference type="Gene3D" id="3.40.640.10">
    <property type="entry name" value="Type I PLP-dependent aspartate aminotransferase-like (Major domain)"/>
    <property type="match status" value="1"/>
</dbReference>
<dbReference type="InterPro" id="IPR015421">
    <property type="entry name" value="PyrdxlP-dep_Trfase_major"/>
</dbReference>
<evidence type="ECO:0000259" key="5">
    <source>
        <dbReference type="Pfam" id="PF00155"/>
    </source>
</evidence>
<evidence type="ECO:0000313" key="7">
    <source>
        <dbReference type="Proteomes" id="UP000270616"/>
    </source>
</evidence>
<evidence type="ECO:0000313" key="6">
    <source>
        <dbReference type="EMBL" id="ROZ62156.1"/>
    </source>
</evidence>
<dbReference type="InterPro" id="IPR050859">
    <property type="entry name" value="Class-I_PLP-dep_aminotransf"/>
</dbReference>
<dbReference type="GO" id="GO:1901605">
    <property type="term" value="P:alpha-amino acid metabolic process"/>
    <property type="evidence" value="ECO:0007669"/>
    <property type="project" value="TreeGrafter"/>
</dbReference>
<dbReference type="EMBL" id="RKMF01000014">
    <property type="protein sequence ID" value="ROZ62156.1"/>
    <property type="molecule type" value="Genomic_DNA"/>
</dbReference>
<organism evidence="6 7">
    <name type="scientific">Kocuria soli</name>
    <dbReference type="NCBI Taxonomy" id="2485125"/>
    <lineage>
        <taxon>Bacteria</taxon>
        <taxon>Bacillati</taxon>
        <taxon>Actinomycetota</taxon>
        <taxon>Actinomycetes</taxon>
        <taxon>Micrococcales</taxon>
        <taxon>Micrococcaceae</taxon>
        <taxon>Kocuria</taxon>
    </lineage>
</organism>
<keyword evidence="4" id="KW-0663">Pyridoxal phosphate</keyword>
<dbReference type="CDD" id="cd00609">
    <property type="entry name" value="AAT_like"/>
    <property type="match status" value="1"/>
</dbReference>
<dbReference type="GO" id="GO:0030170">
    <property type="term" value="F:pyridoxal phosphate binding"/>
    <property type="evidence" value="ECO:0007669"/>
    <property type="project" value="InterPro"/>
</dbReference>
<keyword evidence="3 6" id="KW-0808">Transferase</keyword>
<dbReference type="Pfam" id="PF00155">
    <property type="entry name" value="Aminotran_1_2"/>
    <property type="match status" value="1"/>
</dbReference>
<dbReference type="AlphaFoldDB" id="A0A3N4A1K6"/>
<comment type="cofactor">
    <cofactor evidence="1">
        <name>pyridoxal 5'-phosphate</name>
        <dbReference type="ChEBI" id="CHEBI:597326"/>
    </cofactor>
</comment>
<evidence type="ECO:0000256" key="2">
    <source>
        <dbReference type="ARBA" id="ARBA00022576"/>
    </source>
</evidence>
<name>A0A3N4A1K6_9MICC</name>